<comment type="subcellular location">
    <subcellularLocation>
        <location evidence="1">Cell membrane</location>
        <topology evidence="1">Multi-pass membrane protein</topology>
    </subcellularLocation>
</comment>
<feature type="transmembrane region" description="Helical" evidence="9">
    <location>
        <begin position="334"/>
        <end position="354"/>
    </location>
</feature>
<dbReference type="NCBIfam" id="TIGR00410">
    <property type="entry name" value="lacE"/>
    <property type="match status" value="1"/>
</dbReference>
<feature type="transmembrane region" description="Helical" evidence="9">
    <location>
        <begin position="383"/>
        <end position="403"/>
    </location>
</feature>
<keyword evidence="7 8" id="KW-0472">Membrane</keyword>
<dbReference type="Proteomes" id="UP001199296">
    <property type="component" value="Unassembled WGS sequence"/>
</dbReference>
<dbReference type="AlphaFoldDB" id="A0AAW4X1R1"/>
<dbReference type="GO" id="GO:0008982">
    <property type="term" value="F:protein-N(PI)-phosphohistidine-sugar phosphotransferase activity"/>
    <property type="evidence" value="ECO:0007669"/>
    <property type="project" value="UniProtKB-UniRule"/>
</dbReference>
<dbReference type="InterPro" id="IPR004796">
    <property type="entry name" value="PTS_IIC_cello"/>
</dbReference>
<feature type="transmembrane region" description="Helical" evidence="9">
    <location>
        <begin position="33"/>
        <end position="52"/>
    </location>
</feature>
<evidence type="ECO:0000256" key="7">
    <source>
        <dbReference type="ARBA" id="ARBA00023136"/>
    </source>
</evidence>
<organism evidence="11 12">
    <name type="scientific">Halanaerobium polyolivorans</name>
    <dbReference type="NCBI Taxonomy" id="2886943"/>
    <lineage>
        <taxon>Bacteria</taxon>
        <taxon>Bacillati</taxon>
        <taxon>Bacillota</taxon>
        <taxon>Clostridia</taxon>
        <taxon>Halanaerobiales</taxon>
        <taxon>Halanaerobiaceae</taxon>
        <taxon>Halanaerobium</taxon>
    </lineage>
</organism>
<evidence type="ECO:0000256" key="6">
    <source>
        <dbReference type="ARBA" id="ARBA00022989"/>
    </source>
</evidence>
<dbReference type="PROSITE" id="PS51105">
    <property type="entry name" value="PTS_EIIC_TYPE_3"/>
    <property type="match status" value="1"/>
</dbReference>
<feature type="domain" description="PTS EIIC type-3" evidence="10">
    <location>
        <begin position="9"/>
        <end position="403"/>
    </location>
</feature>
<evidence type="ECO:0000256" key="9">
    <source>
        <dbReference type="SAM" id="Phobius"/>
    </source>
</evidence>
<evidence type="ECO:0000256" key="8">
    <source>
        <dbReference type="PIRNR" id="PIRNR006351"/>
    </source>
</evidence>
<dbReference type="EMBL" id="JAJFAT010000016">
    <property type="protein sequence ID" value="MCC3145756.1"/>
    <property type="molecule type" value="Genomic_DNA"/>
</dbReference>
<proteinExistence type="predicted"/>
<evidence type="ECO:0000256" key="1">
    <source>
        <dbReference type="ARBA" id="ARBA00004651"/>
    </source>
</evidence>
<keyword evidence="12" id="KW-1185">Reference proteome</keyword>
<name>A0AAW4X1R1_9FIRM</name>
<evidence type="ECO:0000256" key="3">
    <source>
        <dbReference type="ARBA" id="ARBA00022475"/>
    </source>
</evidence>
<feature type="transmembrane region" description="Helical" evidence="9">
    <location>
        <begin position="170"/>
        <end position="198"/>
    </location>
</feature>
<keyword evidence="3 8" id="KW-1003">Cell membrane</keyword>
<keyword evidence="4 8" id="KW-0762">Sugar transport</keyword>
<evidence type="ECO:0000256" key="4">
    <source>
        <dbReference type="ARBA" id="ARBA00022597"/>
    </source>
</evidence>
<evidence type="ECO:0000256" key="2">
    <source>
        <dbReference type="ARBA" id="ARBA00022448"/>
    </source>
</evidence>
<dbReference type="InterPro" id="IPR003352">
    <property type="entry name" value="PTS_EIIC"/>
</dbReference>
<keyword evidence="2 8" id="KW-0813">Transport</keyword>
<protein>
    <recommendedName>
        <fullName evidence="8">Permease IIC component</fullName>
    </recommendedName>
</protein>
<dbReference type="PANTHER" id="PTHR33989:SF4">
    <property type="entry name" value="PTS SYSTEM N,N'-DIACETYLCHITOBIOSE-SPECIFIC EIIC COMPONENT"/>
    <property type="match status" value="1"/>
</dbReference>
<dbReference type="InterPro" id="IPR004501">
    <property type="entry name" value="PTS_EIIC_3"/>
</dbReference>
<feature type="transmembrane region" description="Helical" evidence="9">
    <location>
        <begin position="64"/>
        <end position="88"/>
    </location>
</feature>
<feature type="transmembrane region" description="Helical" evidence="9">
    <location>
        <begin position="210"/>
        <end position="233"/>
    </location>
</feature>
<evidence type="ECO:0000259" key="10">
    <source>
        <dbReference type="PROSITE" id="PS51105"/>
    </source>
</evidence>
<comment type="caution">
    <text evidence="11">The sequence shown here is derived from an EMBL/GenBank/DDBJ whole genome shotgun (WGS) entry which is preliminary data.</text>
</comment>
<feature type="transmembrane region" description="Helical" evidence="9">
    <location>
        <begin position="240"/>
        <end position="258"/>
    </location>
</feature>
<gene>
    <name evidence="11" type="ORF">LJ207_10515</name>
</gene>
<dbReference type="GO" id="GO:1901264">
    <property type="term" value="P:carbohydrate derivative transport"/>
    <property type="evidence" value="ECO:0007669"/>
    <property type="project" value="TreeGrafter"/>
</dbReference>
<dbReference type="InterPro" id="IPR051088">
    <property type="entry name" value="PTS_Sugar-EIIC/EIIB"/>
</dbReference>
<keyword evidence="6 9" id="KW-1133">Transmembrane helix</keyword>
<feature type="transmembrane region" description="Helical" evidence="9">
    <location>
        <begin position="132"/>
        <end position="150"/>
    </location>
</feature>
<dbReference type="RefSeq" id="WP_229346456.1">
    <property type="nucleotide sequence ID" value="NZ_JAJFAT010000016.1"/>
</dbReference>
<keyword evidence="5 9" id="KW-0812">Transmembrane</keyword>
<dbReference type="GO" id="GO:0009401">
    <property type="term" value="P:phosphoenolpyruvate-dependent sugar phosphotransferase system"/>
    <property type="evidence" value="ECO:0007669"/>
    <property type="project" value="InterPro"/>
</dbReference>
<sequence length="425" mass="45712">MSNKLFNFLEEKFLPVAGKVGEQRHLQAVRDGLIAILPMLIIGSVALIVAFPPIPALQELVDPYVGRILMIEGATFGMMGLFAAFTIAYSLSKKYDMNPLESAVLGLAAFILLIPATENGNIPSNWMGSDGLFIAILAALYSVEVQRLVVKRKLVIKMPASVPPNVARSFTALIPGFVILSSLWAFNQISLAFTTYAIPELINNIVTAPLLRLGGTFPGVAVMLLAISVFWFVGIHGSSLVVGTAGPVLLTLLDQNTNAMAAGMEVLPNIVNQPFIEIFVHMGGSGSTFVLALLLIFAAKSKQFKAIGKTSLGPGLFNINEPIIFGLPIVMNPVMLIPFILAPLSAATITYIAMGLELVARPYTLIPWTTPPLISGFLATGDWRAIILQLITMTVAGLIYYPFMKVLDNKKLEEERAAQAEADAA</sequence>
<feature type="transmembrane region" description="Helical" evidence="9">
    <location>
        <begin position="278"/>
        <end position="299"/>
    </location>
</feature>
<reference evidence="11 12" key="1">
    <citation type="submission" date="2021-10" db="EMBL/GenBank/DDBJ databases">
        <authorList>
            <person name="Grouzdev D.S."/>
            <person name="Pantiukh K.S."/>
            <person name="Krutkina M.S."/>
        </authorList>
    </citation>
    <scope>NUCLEOTIDE SEQUENCE [LARGE SCALE GENOMIC DNA]</scope>
    <source>
        <strain evidence="11 12">Z-7514</strain>
    </source>
</reference>
<dbReference type="PIRSF" id="PIRSF006351">
    <property type="entry name" value="PTS_EIIC-Cellobiose"/>
    <property type="match status" value="1"/>
</dbReference>
<accession>A0AAW4X1R1</accession>
<dbReference type="GO" id="GO:0005886">
    <property type="term" value="C:plasma membrane"/>
    <property type="evidence" value="ECO:0007669"/>
    <property type="project" value="UniProtKB-SubCell"/>
</dbReference>
<feature type="transmembrane region" description="Helical" evidence="9">
    <location>
        <begin position="100"/>
        <end position="117"/>
    </location>
</feature>
<evidence type="ECO:0000313" key="11">
    <source>
        <dbReference type="EMBL" id="MCC3145756.1"/>
    </source>
</evidence>
<evidence type="ECO:0000256" key="5">
    <source>
        <dbReference type="ARBA" id="ARBA00022692"/>
    </source>
</evidence>
<dbReference type="Pfam" id="PF02378">
    <property type="entry name" value="PTS_EIIC"/>
    <property type="match status" value="1"/>
</dbReference>
<dbReference type="PANTHER" id="PTHR33989">
    <property type="match status" value="1"/>
</dbReference>
<evidence type="ECO:0000313" key="12">
    <source>
        <dbReference type="Proteomes" id="UP001199296"/>
    </source>
</evidence>
<comment type="function">
    <text evidence="8">The phosphoenolpyruvate-dependent sugar phosphotransferase system (PTS), a major carbohydrate active -transport system, catalyzes the phosphorylation of incoming sugar substrates concomitant with their translocation across the cell membrane.</text>
</comment>